<dbReference type="GO" id="GO:0016491">
    <property type="term" value="F:oxidoreductase activity"/>
    <property type="evidence" value="ECO:0007669"/>
    <property type="project" value="UniProtKB-KW"/>
</dbReference>
<dbReference type="SUPFAM" id="SSF51735">
    <property type="entry name" value="NAD(P)-binding Rossmann-fold domains"/>
    <property type="match status" value="1"/>
</dbReference>
<dbReference type="EC" id="1.-.-.-" evidence="2"/>
<dbReference type="InterPro" id="IPR036291">
    <property type="entry name" value="NAD(P)-bd_dom_sf"/>
</dbReference>
<reference evidence="2" key="1">
    <citation type="submission" date="2023-06" db="EMBL/GenBank/DDBJ databases">
        <title>Robiginitalea aurantiacus sp. nov. and Algoriphagus sediminis sp. nov., isolated from coastal sediment.</title>
        <authorList>
            <person name="Zhou Z.Y."/>
            <person name="An J."/>
            <person name="Jia Y.W."/>
            <person name="Du Z.J."/>
        </authorList>
    </citation>
    <scope>NUCLEOTIDE SEQUENCE</scope>
    <source>
        <strain evidence="2">M39</strain>
    </source>
</reference>
<dbReference type="RefSeq" id="WP_289725610.1">
    <property type="nucleotide sequence ID" value="NZ_JAUDUY010000007.1"/>
</dbReference>
<evidence type="ECO:0000313" key="2">
    <source>
        <dbReference type="EMBL" id="MDM9632245.1"/>
    </source>
</evidence>
<proteinExistence type="predicted"/>
<dbReference type="PANTHER" id="PTHR43157:SF31">
    <property type="entry name" value="PHOSPHATIDYLINOSITOL-GLYCAN BIOSYNTHESIS CLASS F PROTEIN"/>
    <property type="match status" value="1"/>
</dbReference>
<evidence type="ECO:0000256" key="1">
    <source>
        <dbReference type="ARBA" id="ARBA00023002"/>
    </source>
</evidence>
<name>A0ABT7WH53_9FLAO</name>
<dbReference type="EMBL" id="JAUDUY010000007">
    <property type="protein sequence ID" value="MDM9632245.1"/>
    <property type="molecule type" value="Genomic_DNA"/>
</dbReference>
<dbReference type="Pfam" id="PF00106">
    <property type="entry name" value="adh_short"/>
    <property type="match status" value="1"/>
</dbReference>
<organism evidence="2 3">
    <name type="scientific">Robiginitalea aurantiaca</name>
    <dbReference type="NCBI Taxonomy" id="3056915"/>
    <lineage>
        <taxon>Bacteria</taxon>
        <taxon>Pseudomonadati</taxon>
        <taxon>Bacteroidota</taxon>
        <taxon>Flavobacteriia</taxon>
        <taxon>Flavobacteriales</taxon>
        <taxon>Flavobacteriaceae</taxon>
        <taxon>Robiginitalea</taxon>
    </lineage>
</organism>
<dbReference type="InterPro" id="IPR002347">
    <property type="entry name" value="SDR_fam"/>
</dbReference>
<accession>A0ABT7WH53</accession>
<comment type="caution">
    <text evidence="2">The sequence shown here is derived from an EMBL/GenBank/DDBJ whole genome shotgun (WGS) entry which is preliminary data.</text>
</comment>
<evidence type="ECO:0000313" key="3">
    <source>
        <dbReference type="Proteomes" id="UP001174839"/>
    </source>
</evidence>
<dbReference type="PANTHER" id="PTHR43157">
    <property type="entry name" value="PHOSPHATIDYLINOSITOL-GLYCAN BIOSYNTHESIS CLASS F PROTEIN-RELATED"/>
    <property type="match status" value="1"/>
</dbReference>
<protein>
    <submittedName>
        <fullName evidence="2">SDR family oxidoreductase</fullName>
        <ecNumber evidence="2">1.-.-.-</ecNumber>
    </submittedName>
</protein>
<dbReference type="Gene3D" id="3.40.50.720">
    <property type="entry name" value="NAD(P)-binding Rossmann-like Domain"/>
    <property type="match status" value="1"/>
</dbReference>
<keyword evidence="3" id="KW-1185">Reference proteome</keyword>
<gene>
    <name evidence="2" type="ORF">QU605_12235</name>
</gene>
<sequence>MKGKNCVVTGGNAGIGYETARALAEAGASVIIVSRNLEKAQTAVDSLKAHAPDSKIGYVLADLSSTKSIRGAADEILRDFGTIDVLVNNAGTWFSKLELTEDGIERQFAVNHLAYFLLTRELLGALAKARDARIICVGSDSHFHGKLHFEDVSLKNNYHGLRAYAQSKLANVMFVYELDRRLKEKGLENISVNCVQPGRVNTDIGLKHTISFHALAWKIRRLGGLSPAAGAATSVYLASEEGVKGQSGKYWDKCCPKPSSPGSYQKEDAARLWDISESLCGIQDYFEGLTRV</sequence>
<keyword evidence="1 2" id="KW-0560">Oxidoreductase</keyword>
<dbReference type="PRINTS" id="PR00081">
    <property type="entry name" value="GDHRDH"/>
</dbReference>
<dbReference type="Proteomes" id="UP001174839">
    <property type="component" value="Unassembled WGS sequence"/>
</dbReference>
<dbReference type="CDD" id="cd05327">
    <property type="entry name" value="retinol-DH_like_SDR_c_like"/>
    <property type="match status" value="1"/>
</dbReference>